<organism evidence="1 2">
    <name type="scientific">Edwardsiella phage pEt-SU</name>
    <dbReference type="NCBI Taxonomy" id="2562142"/>
    <lineage>
        <taxon>Viruses</taxon>
        <taxon>Duplodnaviria</taxon>
        <taxon>Heunggongvirae</taxon>
        <taxon>Uroviricota</taxon>
        <taxon>Caudoviricetes</taxon>
        <taxon>Chimalliviridae</taxon>
        <taxon>Petsuvirus</taxon>
        <taxon>Petsuvirus pEtSU</taxon>
    </lineage>
</organism>
<evidence type="ECO:0000313" key="2">
    <source>
        <dbReference type="Proteomes" id="UP000297195"/>
    </source>
</evidence>
<keyword evidence="2" id="KW-1185">Reference proteome</keyword>
<accession>A0A4D6DX20</accession>
<dbReference type="EMBL" id="MK689364">
    <property type="protein sequence ID" value="QBZ70855.1"/>
    <property type="molecule type" value="Genomic_DNA"/>
</dbReference>
<reference evidence="1 2" key="1">
    <citation type="submission" date="2019-03" db="EMBL/GenBank/DDBJ databases">
        <authorList>
            <person name="Kim S.G."/>
            <person name="Park S.C."/>
        </authorList>
    </citation>
    <scope>NUCLEOTIDE SEQUENCE [LARGE SCALE GENOMIC DNA]</scope>
</reference>
<name>A0A4D6DX20_9CAUD</name>
<evidence type="ECO:0000313" key="1">
    <source>
        <dbReference type="EMBL" id="QBZ70855.1"/>
    </source>
</evidence>
<sequence length="152" mass="17350">MNDKPRDIAKSLLFNALSDVLKDIHYHGDDLTMPQDKSYEHYRDMGFLVKKADKDGEDQSDYDLYFIGLRVGKPQSMPYDAFELVRRGGELHMRANGKIGHLITFTGKGAEMVTNDFLMNIIERSMIENTEMLAAIDSLDKGKKSEIRKTSK</sequence>
<gene>
    <name evidence="1" type="ORF">pETSU_274</name>
</gene>
<dbReference type="Proteomes" id="UP000297195">
    <property type="component" value="Segment"/>
</dbReference>
<proteinExistence type="predicted"/>
<protein>
    <submittedName>
        <fullName evidence="1">Uncharacterized protein</fullName>
    </submittedName>
</protein>